<organism evidence="2 3">
    <name type="scientific">Armillaria solidipes</name>
    <dbReference type="NCBI Taxonomy" id="1076256"/>
    <lineage>
        <taxon>Eukaryota</taxon>
        <taxon>Fungi</taxon>
        <taxon>Dikarya</taxon>
        <taxon>Basidiomycota</taxon>
        <taxon>Agaricomycotina</taxon>
        <taxon>Agaricomycetes</taxon>
        <taxon>Agaricomycetidae</taxon>
        <taxon>Agaricales</taxon>
        <taxon>Marasmiineae</taxon>
        <taxon>Physalacriaceae</taxon>
        <taxon>Armillaria</taxon>
    </lineage>
</organism>
<proteinExistence type="predicted"/>
<dbReference type="Proteomes" id="UP000218334">
    <property type="component" value="Unassembled WGS sequence"/>
</dbReference>
<evidence type="ECO:0000256" key="1">
    <source>
        <dbReference type="SAM" id="MobiDB-lite"/>
    </source>
</evidence>
<evidence type="ECO:0000313" key="3">
    <source>
        <dbReference type="Proteomes" id="UP000218334"/>
    </source>
</evidence>
<feature type="region of interest" description="Disordered" evidence="1">
    <location>
        <begin position="55"/>
        <end position="121"/>
    </location>
</feature>
<evidence type="ECO:0000313" key="2">
    <source>
        <dbReference type="EMBL" id="PBK67645.1"/>
    </source>
</evidence>
<sequence>MQASFPLLEVPPSTKATTRSLSGLFDITFQESAYPSSFVYLWHCNVLSRVLPRVGPSGGGTPPRPRSGSWSACGSGSSSNTRGRDLGLESAAGAAHDQGRGASSGRGAGSDSGSVVGQRQHWKTGATVVPTATHCQTAWAVSSSQHIETAEDSNAKTGRSKELTSSLHVSSTYYIYAH</sequence>
<name>A0A2H3B9W6_9AGAR</name>
<accession>A0A2H3B9W6</accession>
<protein>
    <submittedName>
        <fullName evidence="2">Uncharacterized protein</fullName>
    </submittedName>
</protein>
<dbReference type="EMBL" id="KZ293435">
    <property type="protein sequence ID" value="PBK67645.1"/>
    <property type="molecule type" value="Genomic_DNA"/>
</dbReference>
<feature type="compositionally biased region" description="Low complexity" evidence="1">
    <location>
        <begin position="66"/>
        <end position="79"/>
    </location>
</feature>
<keyword evidence="3" id="KW-1185">Reference proteome</keyword>
<gene>
    <name evidence="2" type="ORF">ARMSODRAFT_976418</name>
</gene>
<dbReference type="AlphaFoldDB" id="A0A2H3B9W6"/>
<reference evidence="3" key="1">
    <citation type="journal article" date="2017" name="Nat. Ecol. Evol.">
        <title>Genome expansion and lineage-specific genetic innovations in the forest pathogenic fungi Armillaria.</title>
        <authorList>
            <person name="Sipos G."/>
            <person name="Prasanna A.N."/>
            <person name="Walter M.C."/>
            <person name="O'Connor E."/>
            <person name="Balint B."/>
            <person name="Krizsan K."/>
            <person name="Kiss B."/>
            <person name="Hess J."/>
            <person name="Varga T."/>
            <person name="Slot J."/>
            <person name="Riley R."/>
            <person name="Boka B."/>
            <person name="Rigling D."/>
            <person name="Barry K."/>
            <person name="Lee J."/>
            <person name="Mihaltcheva S."/>
            <person name="LaButti K."/>
            <person name="Lipzen A."/>
            <person name="Waldron R."/>
            <person name="Moloney N.M."/>
            <person name="Sperisen C."/>
            <person name="Kredics L."/>
            <person name="Vagvoelgyi C."/>
            <person name="Patrignani A."/>
            <person name="Fitzpatrick D."/>
            <person name="Nagy I."/>
            <person name="Doyle S."/>
            <person name="Anderson J.B."/>
            <person name="Grigoriev I.V."/>
            <person name="Gueldener U."/>
            <person name="Muensterkoetter M."/>
            <person name="Nagy L.G."/>
        </authorList>
    </citation>
    <scope>NUCLEOTIDE SEQUENCE [LARGE SCALE GENOMIC DNA]</scope>
    <source>
        <strain evidence="3">28-4</strain>
    </source>
</reference>